<dbReference type="Proteomes" id="UP000342249">
    <property type="component" value="Unassembled WGS sequence"/>
</dbReference>
<proteinExistence type="predicted"/>
<dbReference type="EMBL" id="SPSF01000056">
    <property type="protein sequence ID" value="MPQ64898.1"/>
    <property type="molecule type" value="Genomic_DNA"/>
</dbReference>
<accession>A0A5N7IUV8</accession>
<dbReference type="RefSeq" id="WP_152754036.1">
    <property type="nucleotide sequence ID" value="NZ_CP077616.1"/>
</dbReference>
<name>A0A5N7IUV8_9CLOT</name>
<organism evidence="1 3">
    <name type="scientific">Clostridium estertheticum</name>
    <dbReference type="NCBI Taxonomy" id="238834"/>
    <lineage>
        <taxon>Bacteria</taxon>
        <taxon>Bacillati</taxon>
        <taxon>Bacillota</taxon>
        <taxon>Clostridia</taxon>
        <taxon>Eubacteriales</taxon>
        <taxon>Clostridiaceae</taxon>
        <taxon>Clostridium</taxon>
    </lineage>
</organism>
<evidence type="ECO:0000313" key="2">
    <source>
        <dbReference type="EMBL" id="NNU78056.1"/>
    </source>
</evidence>
<reference evidence="2 4" key="2">
    <citation type="submission" date="2020-05" db="EMBL/GenBank/DDBJ databases">
        <title>Complete genome of Clostridium estertheticum subspecies estertheticum, isolated from Vacuum packed lamb meat from New Zealand imported to Switzerland.</title>
        <authorList>
            <person name="Wambui J."/>
            <person name="Stevens M.J.A."/>
            <person name="Stephan R."/>
        </authorList>
    </citation>
    <scope>NUCLEOTIDE SEQUENCE [LARGE SCALE GENOMIC DNA]</scope>
    <source>
        <strain evidence="2 4">CEST001</strain>
    </source>
</reference>
<dbReference type="EMBL" id="JABEYB010000018">
    <property type="protein sequence ID" value="NNU78056.1"/>
    <property type="molecule type" value="Genomic_DNA"/>
</dbReference>
<evidence type="ECO:0000313" key="1">
    <source>
        <dbReference type="EMBL" id="MPQ64898.1"/>
    </source>
</evidence>
<evidence type="ECO:0000313" key="3">
    <source>
        <dbReference type="Proteomes" id="UP000342249"/>
    </source>
</evidence>
<dbReference type="AlphaFoldDB" id="A0A5N7IUV8"/>
<protein>
    <submittedName>
        <fullName evidence="1">Uncharacterized protein</fullName>
    </submittedName>
</protein>
<sequence>MHNPKGQNNFDKLKIQMLEKRRQAEENSNTKKDIISVNDMNVSNNVNKVENKDVNKSVNTESQGVITIAKKKSEEDKLIRATYYVRESQNKNLNKLAEMTGKGKNEILRELLDSALNMIQVVEE</sequence>
<comment type="caution">
    <text evidence="1">The sequence shown here is derived from an EMBL/GenBank/DDBJ whole genome shotgun (WGS) entry which is preliminary data.</text>
</comment>
<gene>
    <name evidence="1" type="ORF">E4V82_22820</name>
    <name evidence="2" type="ORF">HLQ16_19270</name>
</gene>
<evidence type="ECO:0000313" key="4">
    <source>
        <dbReference type="Proteomes" id="UP000531659"/>
    </source>
</evidence>
<dbReference type="Proteomes" id="UP000531659">
    <property type="component" value="Unassembled WGS sequence"/>
</dbReference>
<dbReference type="GeneID" id="83594611"/>
<reference evidence="1" key="1">
    <citation type="journal article" date="2019" name="Lett. Appl. Microbiol.">
        <title>A case of 'blown pack' spoilage of vacuum-packaged pork likely associated with Clostridium estertheticum in Canada.</title>
        <authorList>
            <person name="Zhang P."/>
            <person name="Ward P."/>
            <person name="McMullen L.M."/>
            <person name="Yang X."/>
        </authorList>
    </citation>
    <scope>NUCLEOTIDE SEQUENCE [LARGE SCALE GENOMIC DNA]</scope>
    <source>
        <strain evidence="1">MA19</strain>
    </source>
</reference>